<dbReference type="AlphaFoldDB" id="A0A9D1KP48"/>
<proteinExistence type="predicted"/>
<organism evidence="1 2">
    <name type="scientific">Candidatus Avipropionibacterium avicola</name>
    <dbReference type="NCBI Taxonomy" id="2840701"/>
    <lineage>
        <taxon>Bacteria</taxon>
        <taxon>Bacillati</taxon>
        <taxon>Actinomycetota</taxon>
        <taxon>Actinomycetes</taxon>
        <taxon>Propionibacteriales</taxon>
        <taxon>Propionibacteriaceae</taxon>
        <taxon>Propionibacteriaceae incertae sedis</taxon>
        <taxon>Candidatus Avipropionibacterium</taxon>
    </lineage>
</organism>
<reference evidence="1" key="1">
    <citation type="submission" date="2020-10" db="EMBL/GenBank/DDBJ databases">
        <authorList>
            <person name="Gilroy R."/>
        </authorList>
    </citation>
    <scope>NUCLEOTIDE SEQUENCE</scope>
    <source>
        <strain evidence="1">ChiGjej1B1-24693</strain>
    </source>
</reference>
<feature type="non-terminal residue" evidence="1">
    <location>
        <position position="47"/>
    </location>
</feature>
<dbReference type="EMBL" id="DVLP01000376">
    <property type="protein sequence ID" value="HIT76472.1"/>
    <property type="molecule type" value="Genomic_DNA"/>
</dbReference>
<protein>
    <submittedName>
        <fullName evidence="1">Uncharacterized protein</fullName>
    </submittedName>
</protein>
<evidence type="ECO:0000313" key="1">
    <source>
        <dbReference type="EMBL" id="HIT76472.1"/>
    </source>
</evidence>
<name>A0A9D1KP48_9ACTN</name>
<gene>
    <name evidence="1" type="ORF">IAA98_12880</name>
</gene>
<comment type="caution">
    <text evidence="1">The sequence shown here is derived from an EMBL/GenBank/DDBJ whole genome shotgun (WGS) entry which is preliminary data.</text>
</comment>
<sequence length="47" mass="5268">MPADPRPVVRHVLFDADDVLQQAPQTPQEMARPHLGDRAADFIRAAF</sequence>
<reference evidence="1" key="2">
    <citation type="journal article" date="2021" name="PeerJ">
        <title>Extensive microbial diversity within the chicken gut microbiome revealed by metagenomics and culture.</title>
        <authorList>
            <person name="Gilroy R."/>
            <person name="Ravi A."/>
            <person name="Getino M."/>
            <person name="Pursley I."/>
            <person name="Horton D.L."/>
            <person name="Alikhan N.F."/>
            <person name="Baker D."/>
            <person name="Gharbi K."/>
            <person name="Hall N."/>
            <person name="Watson M."/>
            <person name="Adriaenssens E.M."/>
            <person name="Foster-Nyarko E."/>
            <person name="Jarju S."/>
            <person name="Secka A."/>
            <person name="Antonio M."/>
            <person name="Oren A."/>
            <person name="Chaudhuri R.R."/>
            <person name="La Ragione R."/>
            <person name="Hildebrand F."/>
            <person name="Pallen M.J."/>
        </authorList>
    </citation>
    <scope>NUCLEOTIDE SEQUENCE</scope>
    <source>
        <strain evidence="1">ChiGjej1B1-24693</strain>
    </source>
</reference>
<dbReference type="Proteomes" id="UP000886842">
    <property type="component" value="Unassembled WGS sequence"/>
</dbReference>
<evidence type="ECO:0000313" key="2">
    <source>
        <dbReference type="Proteomes" id="UP000886842"/>
    </source>
</evidence>
<accession>A0A9D1KP48</accession>